<evidence type="ECO:0000256" key="7">
    <source>
        <dbReference type="ARBA" id="ARBA00023224"/>
    </source>
</evidence>
<feature type="region of interest" description="Disordered" evidence="8">
    <location>
        <begin position="309"/>
        <end position="354"/>
    </location>
</feature>
<feature type="compositionally biased region" description="Basic residues" evidence="8">
    <location>
        <begin position="611"/>
        <end position="620"/>
    </location>
</feature>
<feature type="transmembrane region" description="Helical" evidence="9">
    <location>
        <begin position="214"/>
        <end position="238"/>
    </location>
</feature>
<dbReference type="InterPro" id="IPR017452">
    <property type="entry name" value="GPCR_Rhodpsn_7TM"/>
</dbReference>
<dbReference type="GO" id="GO:0004930">
    <property type="term" value="F:G protein-coupled receptor activity"/>
    <property type="evidence" value="ECO:0007669"/>
    <property type="project" value="UniProtKB-KW"/>
</dbReference>
<feature type="transmembrane region" description="Helical" evidence="9">
    <location>
        <begin position="47"/>
        <end position="72"/>
    </location>
</feature>
<reference evidence="11" key="1">
    <citation type="journal article" date="2023" name="G3 (Bethesda)">
        <title>A reference genome for the long-term kleptoplast-retaining sea slug Elysia crispata morphotype clarki.</title>
        <authorList>
            <person name="Eastman K.E."/>
            <person name="Pendleton A.L."/>
            <person name="Shaikh M.A."/>
            <person name="Suttiyut T."/>
            <person name="Ogas R."/>
            <person name="Tomko P."/>
            <person name="Gavelis G."/>
            <person name="Widhalm J.R."/>
            <person name="Wisecaver J.H."/>
        </authorList>
    </citation>
    <scope>NUCLEOTIDE SEQUENCE</scope>
    <source>
        <strain evidence="11">ECLA1</strain>
    </source>
</reference>
<feature type="domain" description="G-protein coupled receptors family 1 profile" evidence="10">
    <location>
        <begin position="65"/>
        <end position="238"/>
    </location>
</feature>
<keyword evidence="4" id="KW-0297">G-protein coupled receptor</keyword>
<comment type="subcellular location">
    <subcellularLocation>
        <location evidence="1">Membrane</location>
        <topology evidence="1">Multi-pass membrane protein</topology>
    </subcellularLocation>
</comment>
<evidence type="ECO:0000313" key="12">
    <source>
        <dbReference type="Proteomes" id="UP001283361"/>
    </source>
</evidence>
<comment type="caution">
    <text evidence="11">The sequence shown here is derived from an EMBL/GenBank/DDBJ whole genome shotgun (WGS) entry which is preliminary data.</text>
</comment>
<evidence type="ECO:0000256" key="3">
    <source>
        <dbReference type="ARBA" id="ARBA00022989"/>
    </source>
</evidence>
<dbReference type="PANTHER" id="PTHR24243">
    <property type="entry name" value="G-PROTEIN COUPLED RECEPTOR"/>
    <property type="match status" value="1"/>
</dbReference>
<dbReference type="EMBL" id="JAWDGP010002557">
    <property type="protein sequence ID" value="KAK3781990.1"/>
    <property type="molecule type" value="Genomic_DNA"/>
</dbReference>
<evidence type="ECO:0000313" key="11">
    <source>
        <dbReference type="EMBL" id="KAK3781990.1"/>
    </source>
</evidence>
<dbReference type="PROSITE" id="PS50262">
    <property type="entry name" value="G_PROTEIN_RECEP_F1_2"/>
    <property type="match status" value="1"/>
</dbReference>
<dbReference type="SUPFAM" id="SSF81321">
    <property type="entry name" value="Family A G protein-coupled receptor-like"/>
    <property type="match status" value="1"/>
</dbReference>
<feature type="transmembrane region" description="Helical" evidence="9">
    <location>
        <begin position="164"/>
        <end position="183"/>
    </location>
</feature>
<dbReference type="AlphaFoldDB" id="A0AAE1A6L2"/>
<proteinExistence type="predicted"/>
<feature type="region of interest" description="Disordered" evidence="8">
    <location>
        <begin position="370"/>
        <end position="410"/>
    </location>
</feature>
<keyword evidence="3 9" id="KW-1133">Transmembrane helix</keyword>
<sequence>MSSLLHNAVKTNTTSDESNNEPTLEANISEEERLKYLQELQAQTTLAMIPALIFVILMAVIGVIGNSLVLYIYSRKFILNGTRVFILVIAAFDLVTNVIGIPGEIYGMLHVWNFDQPWLCKLRLCTNVVTTMVSAKMLLALAVVRYRKVCVTFGWQISARQAKIIAAILVFTSLLFSAPSAVINGRLTRKTPRSDIYGYECTVDDAYVNTVWPLAFSAFFIFLFTASCFAIVFLYALVGAKALRHNRAIRKGTYVSSAEGPSSSDGAVITSSTLPVKFTIGGITEDKHPKKDGKLNLCMEVATSVEADTCSNERELEKDKYKQEDESGQRNDGDKVTNTGNQAGATSILVDPVRPEWESNLRTVQELTINLDADQKQESRQGNEEQSKKLETEEGNKSISSHKEELEKEKCHHGKGIGTFDVISMKNRAKTVHFYISEPFKEVNKLEGFEDALNNEEIAGLAEEIRSCKEDVLSEARPTNTDLVLDMNDSRADKNKSEATGSDKHFWIPKFDFIEELAKGNSHAEKPQANFSDRTEEAKNESIQAMEMMDIAHCWNRHLESDAQIQEEIPIEEMHLKPNSLSCTQDDSFHRENRDFMKSSSETSSRPRKNEVRKKKKKKSCFSAIPRDLEKDDANNHSSTNVNDSGNRTLNRTTIMLITISAVYIIGFIPYLALVSYYNANPEAYVTLDGTDLVFYHLFVRSPFLNCAANVVIYGICDLTFRRKCVNVIRQKLLCFRS</sequence>
<dbReference type="GO" id="GO:0016020">
    <property type="term" value="C:membrane"/>
    <property type="evidence" value="ECO:0007669"/>
    <property type="project" value="UniProtKB-SubCell"/>
</dbReference>
<feature type="transmembrane region" description="Helical" evidence="9">
    <location>
        <begin position="698"/>
        <end position="721"/>
    </location>
</feature>
<evidence type="ECO:0000259" key="10">
    <source>
        <dbReference type="PROSITE" id="PS50262"/>
    </source>
</evidence>
<feature type="region of interest" description="Disordered" evidence="8">
    <location>
        <begin position="595"/>
        <end position="620"/>
    </location>
</feature>
<name>A0AAE1A6L2_9GAST</name>
<feature type="transmembrane region" description="Helical" evidence="9">
    <location>
        <begin position="655"/>
        <end position="678"/>
    </location>
</feature>
<keyword evidence="2 9" id="KW-0812">Transmembrane</keyword>
<evidence type="ECO:0000256" key="1">
    <source>
        <dbReference type="ARBA" id="ARBA00004141"/>
    </source>
</evidence>
<dbReference type="PRINTS" id="PR00237">
    <property type="entry name" value="GPCRRHODOPSN"/>
</dbReference>
<feature type="transmembrane region" description="Helical" evidence="9">
    <location>
        <begin position="126"/>
        <end position="144"/>
    </location>
</feature>
<protein>
    <recommendedName>
        <fullName evidence="10">G-protein coupled receptors family 1 profile domain-containing protein</fullName>
    </recommendedName>
</protein>
<feature type="compositionally biased region" description="Polar residues" evidence="8">
    <location>
        <begin position="336"/>
        <end position="345"/>
    </location>
</feature>
<dbReference type="Proteomes" id="UP001283361">
    <property type="component" value="Unassembled WGS sequence"/>
</dbReference>
<keyword evidence="6" id="KW-0675">Receptor</keyword>
<feature type="transmembrane region" description="Helical" evidence="9">
    <location>
        <begin position="84"/>
        <end position="106"/>
    </location>
</feature>
<organism evidence="11 12">
    <name type="scientific">Elysia crispata</name>
    <name type="common">lettuce slug</name>
    <dbReference type="NCBI Taxonomy" id="231223"/>
    <lineage>
        <taxon>Eukaryota</taxon>
        <taxon>Metazoa</taxon>
        <taxon>Spiralia</taxon>
        <taxon>Lophotrochozoa</taxon>
        <taxon>Mollusca</taxon>
        <taxon>Gastropoda</taxon>
        <taxon>Heterobranchia</taxon>
        <taxon>Euthyneura</taxon>
        <taxon>Panpulmonata</taxon>
        <taxon>Sacoglossa</taxon>
        <taxon>Placobranchoidea</taxon>
        <taxon>Plakobranchidae</taxon>
        <taxon>Elysia</taxon>
    </lineage>
</organism>
<dbReference type="Gene3D" id="1.20.1070.10">
    <property type="entry name" value="Rhodopsin 7-helix transmembrane proteins"/>
    <property type="match status" value="2"/>
</dbReference>
<gene>
    <name evidence="11" type="ORF">RRG08_015319</name>
</gene>
<evidence type="ECO:0000256" key="5">
    <source>
        <dbReference type="ARBA" id="ARBA00023136"/>
    </source>
</evidence>
<dbReference type="Pfam" id="PF00001">
    <property type="entry name" value="7tm_1"/>
    <property type="match status" value="1"/>
</dbReference>
<dbReference type="InterPro" id="IPR000276">
    <property type="entry name" value="GPCR_Rhodpsn"/>
</dbReference>
<keyword evidence="12" id="KW-1185">Reference proteome</keyword>
<evidence type="ECO:0000256" key="4">
    <source>
        <dbReference type="ARBA" id="ARBA00023040"/>
    </source>
</evidence>
<dbReference type="CDD" id="cd00637">
    <property type="entry name" value="7tm_classA_rhodopsin-like"/>
    <property type="match status" value="2"/>
</dbReference>
<evidence type="ECO:0000256" key="9">
    <source>
        <dbReference type="SAM" id="Phobius"/>
    </source>
</evidence>
<accession>A0AAE1A6L2</accession>
<dbReference type="PANTHER" id="PTHR24243:SF224">
    <property type="entry name" value="G-PROTEIN COUPLED RECEPTOR 19-RELATED"/>
    <property type="match status" value="1"/>
</dbReference>
<keyword evidence="5 9" id="KW-0472">Membrane</keyword>
<feature type="compositionally biased region" description="Basic and acidic residues" evidence="8">
    <location>
        <begin position="373"/>
        <end position="410"/>
    </location>
</feature>
<evidence type="ECO:0000256" key="6">
    <source>
        <dbReference type="ARBA" id="ARBA00023170"/>
    </source>
</evidence>
<evidence type="ECO:0000256" key="8">
    <source>
        <dbReference type="SAM" id="MobiDB-lite"/>
    </source>
</evidence>
<evidence type="ECO:0000256" key="2">
    <source>
        <dbReference type="ARBA" id="ARBA00022692"/>
    </source>
</evidence>
<feature type="compositionally biased region" description="Basic and acidic residues" evidence="8">
    <location>
        <begin position="311"/>
        <end position="335"/>
    </location>
</feature>
<keyword evidence="7" id="KW-0807">Transducer</keyword>